<dbReference type="Gene3D" id="3.50.50.60">
    <property type="entry name" value="FAD/NAD(P)-binding domain"/>
    <property type="match status" value="2"/>
</dbReference>
<dbReference type="Pfam" id="PF04433">
    <property type="entry name" value="SWIRM"/>
    <property type="match status" value="1"/>
</dbReference>
<evidence type="ECO:0000259" key="5">
    <source>
        <dbReference type="PROSITE" id="PS50118"/>
    </source>
</evidence>
<organism evidence="7 8">
    <name type="scientific">Fusarium kuroshium</name>
    <dbReference type="NCBI Taxonomy" id="2010991"/>
    <lineage>
        <taxon>Eukaryota</taxon>
        <taxon>Fungi</taxon>
        <taxon>Dikarya</taxon>
        <taxon>Ascomycota</taxon>
        <taxon>Pezizomycotina</taxon>
        <taxon>Sordariomycetes</taxon>
        <taxon>Hypocreomycetidae</taxon>
        <taxon>Hypocreales</taxon>
        <taxon>Nectriaceae</taxon>
        <taxon>Fusarium</taxon>
        <taxon>Fusarium solani species complex</taxon>
    </lineage>
</organism>
<dbReference type="Gene3D" id="3.90.660.10">
    <property type="match status" value="1"/>
</dbReference>
<dbReference type="InterPro" id="IPR036388">
    <property type="entry name" value="WH-like_DNA-bd_sf"/>
</dbReference>
<dbReference type="PROSITE" id="PS50118">
    <property type="entry name" value="HMG_BOX_2"/>
    <property type="match status" value="1"/>
</dbReference>
<dbReference type="SUPFAM" id="SSF51905">
    <property type="entry name" value="FAD/NAD(P)-binding domain"/>
    <property type="match status" value="1"/>
</dbReference>
<dbReference type="SUPFAM" id="SSF46689">
    <property type="entry name" value="Homeodomain-like"/>
    <property type="match status" value="1"/>
</dbReference>
<feature type="compositionally biased region" description="Low complexity" evidence="4">
    <location>
        <begin position="129"/>
        <end position="142"/>
    </location>
</feature>
<dbReference type="CDD" id="cd00084">
    <property type="entry name" value="HMG-box_SF"/>
    <property type="match status" value="1"/>
</dbReference>
<keyword evidence="3" id="KW-0539">Nucleus</keyword>
<feature type="region of interest" description="Disordered" evidence="4">
    <location>
        <begin position="1"/>
        <end position="109"/>
    </location>
</feature>
<dbReference type="SMART" id="SM00398">
    <property type="entry name" value="HMG"/>
    <property type="match status" value="1"/>
</dbReference>
<dbReference type="PANTHER" id="PTHR10742">
    <property type="entry name" value="FLAVIN MONOAMINE OXIDASE"/>
    <property type="match status" value="1"/>
</dbReference>
<dbReference type="SUPFAM" id="SSF54373">
    <property type="entry name" value="FAD-linked reductases, C-terminal domain"/>
    <property type="match status" value="1"/>
</dbReference>
<comment type="caution">
    <text evidence="7">The sequence shown here is derived from an EMBL/GenBank/DDBJ whole genome shotgun (WGS) entry which is preliminary data.</text>
</comment>
<evidence type="ECO:0000259" key="6">
    <source>
        <dbReference type="PROSITE" id="PS50934"/>
    </source>
</evidence>
<evidence type="ECO:0000313" key="7">
    <source>
        <dbReference type="EMBL" id="RMJ14178.1"/>
    </source>
</evidence>
<keyword evidence="3" id="KW-0238">DNA-binding</keyword>
<dbReference type="GO" id="GO:0010468">
    <property type="term" value="P:regulation of gene expression"/>
    <property type="evidence" value="ECO:0007669"/>
    <property type="project" value="UniProtKB-ARBA"/>
</dbReference>
<dbReference type="InterPro" id="IPR009071">
    <property type="entry name" value="HMG_box_dom"/>
</dbReference>
<dbReference type="SUPFAM" id="SSF47095">
    <property type="entry name" value="HMG-box"/>
    <property type="match status" value="1"/>
</dbReference>
<dbReference type="STRING" id="2010991.A0A3M2S9C9"/>
<dbReference type="GO" id="GO:0003682">
    <property type="term" value="F:chromatin binding"/>
    <property type="evidence" value="ECO:0007669"/>
    <property type="project" value="TreeGrafter"/>
</dbReference>
<proteinExistence type="inferred from homology"/>
<dbReference type="FunFam" id="3.50.50.60:FF:000249">
    <property type="entry name" value="Lysine-specific histone demethylase Aof2"/>
    <property type="match status" value="1"/>
</dbReference>
<evidence type="ECO:0000256" key="3">
    <source>
        <dbReference type="PROSITE-ProRule" id="PRU00267"/>
    </source>
</evidence>
<evidence type="ECO:0000313" key="8">
    <source>
        <dbReference type="Proteomes" id="UP000277212"/>
    </source>
</evidence>
<dbReference type="EMBL" id="NKUJ01000091">
    <property type="protein sequence ID" value="RMJ14178.1"/>
    <property type="molecule type" value="Genomic_DNA"/>
</dbReference>
<dbReference type="Gene3D" id="1.10.10.10">
    <property type="entry name" value="Winged helix-like DNA-binding domain superfamily/Winged helix DNA-binding domain"/>
    <property type="match status" value="1"/>
</dbReference>
<dbReference type="GO" id="GO:0050660">
    <property type="term" value="F:flavin adenine dinucleotide binding"/>
    <property type="evidence" value="ECO:0007669"/>
    <property type="project" value="TreeGrafter"/>
</dbReference>
<dbReference type="InterPro" id="IPR036188">
    <property type="entry name" value="FAD/NAD-bd_sf"/>
</dbReference>
<dbReference type="InterPro" id="IPR050281">
    <property type="entry name" value="Flavin_monoamine_oxidase"/>
</dbReference>
<dbReference type="GO" id="GO:0006338">
    <property type="term" value="P:chromatin remodeling"/>
    <property type="evidence" value="ECO:0007669"/>
    <property type="project" value="TreeGrafter"/>
</dbReference>
<feature type="compositionally biased region" description="Acidic residues" evidence="4">
    <location>
        <begin position="78"/>
        <end position="92"/>
    </location>
</feature>
<keyword evidence="8" id="KW-1185">Reference proteome</keyword>
<dbReference type="InterPro" id="IPR002937">
    <property type="entry name" value="Amino_oxidase"/>
</dbReference>
<dbReference type="Pfam" id="PF01593">
    <property type="entry name" value="Amino_oxidase"/>
    <property type="match status" value="2"/>
</dbReference>
<evidence type="ECO:0000256" key="2">
    <source>
        <dbReference type="ARBA" id="ARBA00023002"/>
    </source>
</evidence>
<dbReference type="OrthoDB" id="9982100at2759"/>
<feature type="compositionally biased region" description="Polar residues" evidence="4">
    <location>
        <begin position="168"/>
        <end position="177"/>
    </location>
</feature>
<dbReference type="InterPro" id="IPR009057">
    <property type="entry name" value="Homeodomain-like_sf"/>
</dbReference>
<feature type="compositionally biased region" description="Polar residues" evidence="4">
    <location>
        <begin position="55"/>
        <end position="64"/>
    </location>
</feature>
<dbReference type="InterPro" id="IPR036910">
    <property type="entry name" value="HMG_box_dom_sf"/>
</dbReference>
<dbReference type="Gene3D" id="1.10.30.10">
    <property type="entry name" value="High mobility group box domain"/>
    <property type="match status" value="1"/>
</dbReference>
<dbReference type="PROSITE" id="PS50934">
    <property type="entry name" value="SWIRM"/>
    <property type="match status" value="1"/>
</dbReference>
<evidence type="ECO:0000256" key="4">
    <source>
        <dbReference type="SAM" id="MobiDB-lite"/>
    </source>
</evidence>
<feature type="region of interest" description="Disordered" evidence="4">
    <location>
        <begin position="1043"/>
        <end position="1084"/>
    </location>
</feature>
<dbReference type="InterPro" id="IPR007526">
    <property type="entry name" value="SWIRM"/>
</dbReference>
<dbReference type="GO" id="GO:0003677">
    <property type="term" value="F:DNA binding"/>
    <property type="evidence" value="ECO:0007669"/>
    <property type="project" value="UniProtKB-UniRule"/>
</dbReference>
<protein>
    <recommendedName>
        <fullName evidence="9">SWIRM domain-containing protein</fullName>
    </recommendedName>
</protein>
<evidence type="ECO:0008006" key="9">
    <source>
        <dbReference type="Google" id="ProtNLM"/>
    </source>
</evidence>
<dbReference type="PANTHER" id="PTHR10742:SF386">
    <property type="entry name" value="LYSINE-SPECIFIC HISTONE DEMETHYLASE 1A"/>
    <property type="match status" value="1"/>
</dbReference>
<feature type="domain" description="HMG box" evidence="5">
    <location>
        <begin position="952"/>
        <end position="1029"/>
    </location>
</feature>
<reference evidence="7 8" key="1">
    <citation type="submission" date="2017-06" db="EMBL/GenBank/DDBJ databases">
        <title>Comparative genomic analysis of Ambrosia Fusariam Clade fungi.</title>
        <authorList>
            <person name="Stajich J.E."/>
            <person name="Carrillo J."/>
            <person name="Kijimoto T."/>
            <person name="Eskalen A."/>
            <person name="O'Donnell K."/>
            <person name="Kasson M."/>
        </authorList>
    </citation>
    <scope>NUCLEOTIDE SEQUENCE [LARGE SCALE GENOMIC DNA]</scope>
    <source>
        <strain evidence="7">UCR3666</strain>
    </source>
</reference>
<accession>A0A3M2S9C9</accession>
<dbReference type="Proteomes" id="UP000277212">
    <property type="component" value="Unassembled WGS sequence"/>
</dbReference>
<sequence>MGTDFGRGFRTGIGDRKGALGDKCVLDSQPASDTVVVPSAQTRMSPPTTPDMASLPQSRQTSTEHASEVAPEIVVWTEDMEVESDSAAESDDQSSVVADAEEETPQVDDSALLHTIDATVESFPSSLADLSDLSSIPSTDSSKATTPTPVEAESLQDQIVDEQPPTRPSSHQQSPSHNEAERYNFNIRPKSSIPTDISSSRYASECIAAAESSRLNPYALHPEEYLLLRHHISYAQVTTYLNIRNGILRLWMKHPWIGVTRLEAVGCANARWFDAASVCYDWLVRRGYINYGCVQVSEPAVDENGAPVVRRQKTIAIIGAGISGLGCARQLEGLFTQYADRFRERGEPPPRVVVLEGRSRVGGRVYSREFKTKPKEPMPDFQNKRYTAEMGGMIITGFERGNPINILLRGQLSLPYHALTADTTIYDSNGKPVDPVRDQLVEKLYNDCLDRVSEYKHKNQPAKLIEGRRDLIEEGRDSPGDGSKTMIQAEEAAAAQPDAPPVAQQNVPAKVNMIPVSSDKLTGRVHTEPGTPATIKASEKAKLMGWTLRDHSAEGDNIDLTQAVNEEGATLGSVLDSAISQYKQMVGLNAQDHRLINWHIANLEYSNATGLHNLSLPLWDIDAGNEWEGSHTMVVGGYQSVARGLVHCPTSLDLKTKFPVKSISYHVGEGMPSAAIECEDGSVVDADAVVCTIPLGVLKQNNIAFNPPLPPWKTDVVKRLGFGILNKVVLVYDKVFWENDRHIFGVLRDSTNRHSTSQKDYATNRGRFFQWFNVSNTTGLPCLIALMAGEAGFDTEHSSNDSLIAEATEVLRRVFGSDVPYPVEAMVTRWGSDRFARGSYSSAAPGMQPEDYDVMARPVGNLFFAGEHTIGTHPATVHGAYLSGLRAASEVLETLIGPIEVPTPLILPRDSVLLRKRKEPTKDPRRAKLEAYEQELLSHIHSKLGDRPVRPNKVAANAYILYSKALFDVARKKCEENRKPGKAGRAVPNEVRIMTSKMWKEATPEERKPYEDQAMEQRRGHADAVQAWSRDVEKWDLEAASLRAEYQRDHPPAPGLGEVARESSHKHRRARVSYAEDHDSEGEM</sequence>
<name>A0A3M2S9C9_9HYPO</name>
<feature type="DNA-binding region" description="HMG box" evidence="3">
    <location>
        <begin position="952"/>
        <end position="1029"/>
    </location>
</feature>
<feature type="domain" description="SWIRM" evidence="6">
    <location>
        <begin position="206"/>
        <end position="300"/>
    </location>
</feature>
<gene>
    <name evidence="7" type="ORF">CDV36_006154</name>
</gene>
<dbReference type="AlphaFoldDB" id="A0A3M2S9C9"/>
<comment type="similarity">
    <text evidence="1">Belongs to the flavin monoamine oxidase family.</text>
</comment>
<feature type="region of interest" description="Disordered" evidence="4">
    <location>
        <begin position="129"/>
        <end position="192"/>
    </location>
</feature>
<dbReference type="GO" id="GO:0016491">
    <property type="term" value="F:oxidoreductase activity"/>
    <property type="evidence" value="ECO:0007669"/>
    <property type="project" value="UniProtKB-KW"/>
</dbReference>
<keyword evidence="2" id="KW-0560">Oxidoreductase</keyword>
<dbReference type="GO" id="GO:0005634">
    <property type="term" value="C:nucleus"/>
    <property type="evidence" value="ECO:0007669"/>
    <property type="project" value="UniProtKB-UniRule"/>
</dbReference>
<evidence type="ECO:0000256" key="1">
    <source>
        <dbReference type="ARBA" id="ARBA00005995"/>
    </source>
</evidence>